<dbReference type="EMBL" id="CP159307">
    <property type="protein sequence ID" value="XCH34009.1"/>
    <property type="molecule type" value="Genomic_DNA"/>
</dbReference>
<feature type="domain" description="UPF0033" evidence="1">
    <location>
        <begin position="5"/>
        <end position="69"/>
    </location>
</feature>
<dbReference type="Pfam" id="PF01206">
    <property type="entry name" value="TusA"/>
    <property type="match status" value="1"/>
</dbReference>
<gene>
    <name evidence="2" type="ORF">ABV300_03780</name>
</gene>
<dbReference type="RefSeq" id="WP_353715197.1">
    <property type="nucleotide sequence ID" value="NZ_CP159307.1"/>
</dbReference>
<dbReference type="Gene3D" id="3.30.110.40">
    <property type="entry name" value="TusA-like domain"/>
    <property type="match status" value="1"/>
</dbReference>
<evidence type="ECO:0000313" key="2">
    <source>
        <dbReference type="EMBL" id="XCH34009.1"/>
    </source>
</evidence>
<evidence type="ECO:0000259" key="1">
    <source>
        <dbReference type="Pfam" id="PF01206"/>
    </source>
</evidence>
<sequence>MEIREYDLAGYVCPLSRIKAAEVLKGLNPGESIRMIIGDTESLKSIAQELRTRCIKPEFEKETETRFILTVVR</sequence>
<organism evidence="2">
    <name type="scientific">Dehalogenimonas sp. 4OHTPN</name>
    <dbReference type="NCBI Taxonomy" id="3166643"/>
    <lineage>
        <taxon>Bacteria</taxon>
        <taxon>Bacillati</taxon>
        <taxon>Chloroflexota</taxon>
        <taxon>Dehalococcoidia</taxon>
        <taxon>Dehalococcoidales</taxon>
        <taxon>Dehalococcoidaceae</taxon>
        <taxon>Dehalogenimonas</taxon>
    </lineage>
</organism>
<dbReference type="AlphaFoldDB" id="A0AAU8GEF2"/>
<dbReference type="SUPFAM" id="SSF64307">
    <property type="entry name" value="SirA-like"/>
    <property type="match status" value="1"/>
</dbReference>
<dbReference type="InterPro" id="IPR001455">
    <property type="entry name" value="TusA-like"/>
</dbReference>
<name>A0AAU8GEF2_9CHLR</name>
<proteinExistence type="predicted"/>
<protein>
    <submittedName>
        <fullName evidence="2">Sulfurtransferase TusA family protein</fullName>
    </submittedName>
</protein>
<dbReference type="InterPro" id="IPR036868">
    <property type="entry name" value="TusA-like_sf"/>
</dbReference>
<reference evidence="2" key="1">
    <citation type="submission" date="2024-06" db="EMBL/GenBank/DDBJ databases">
        <title>A Novel Isolate, Dehalogenimonas sp. Strain 4OHTPN, Dechlorinates Aromatic 4 Hydroxy chlorothalonil by a Novel Reductive Dehalogenase.</title>
        <authorList>
            <person name="Liu G."/>
        </authorList>
    </citation>
    <scope>NUCLEOTIDE SEQUENCE</scope>
    <source>
        <strain evidence="2">4OHTPN</strain>
    </source>
</reference>
<accession>A0AAU8GEF2</accession>